<evidence type="ECO:0000313" key="6">
    <source>
        <dbReference type="Proteomes" id="UP000278149"/>
    </source>
</evidence>
<reference evidence="5 6" key="1">
    <citation type="submission" date="2018-10" db="EMBL/GenBank/DDBJ databases">
        <title>Co-occurring genomic capacity for anaerobic methane metabolism and dissimilatory sulfite reduction discovered in the Korarchaeota.</title>
        <authorList>
            <person name="Mckay L.J."/>
            <person name="Dlakic M."/>
            <person name="Fields M.W."/>
            <person name="Delmont T.O."/>
            <person name="Eren A.M."/>
            <person name="Jay Z.J."/>
            <person name="Klingelsmith K.B."/>
            <person name="Rusch D.B."/>
            <person name="Inskeep W.P."/>
        </authorList>
    </citation>
    <scope>NUCLEOTIDE SEQUENCE [LARGE SCALE GENOMIC DNA]</scope>
    <source>
        <strain evidence="5 6">WS</strain>
    </source>
</reference>
<organism evidence="5 6">
    <name type="scientific">Candidatus Korarchaeum cryptofilum</name>
    <dbReference type="NCBI Taxonomy" id="498846"/>
    <lineage>
        <taxon>Archaea</taxon>
        <taxon>Thermoproteota</taxon>
        <taxon>Candidatus Korarchaeia</taxon>
        <taxon>Candidatus Korarchaeales</taxon>
        <taxon>Candidatus Korarchaeaceae</taxon>
        <taxon>Candidatus Korarchaeum</taxon>
    </lineage>
</organism>
<dbReference type="AlphaFoldDB" id="A0A429G0N3"/>
<evidence type="ECO:0000256" key="1">
    <source>
        <dbReference type="ARBA" id="ARBA00009275"/>
    </source>
</evidence>
<accession>A0A429G0N3</accession>
<evidence type="ECO:0000256" key="3">
    <source>
        <dbReference type="ARBA" id="ARBA00022801"/>
    </source>
</evidence>
<proteinExistence type="inferred from homology"/>
<keyword evidence="2 4" id="KW-0479">Metal-binding</keyword>
<dbReference type="PANTHER" id="PTHR46317:SF1">
    <property type="entry name" value="HYDROLASE, TATD FAMILY"/>
    <property type="match status" value="1"/>
</dbReference>
<dbReference type="Pfam" id="PF01026">
    <property type="entry name" value="TatD_DNase"/>
    <property type="match status" value="1"/>
</dbReference>
<evidence type="ECO:0000256" key="4">
    <source>
        <dbReference type="PIRSR" id="PIRSR005902-1"/>
    </source>
</evidence>
<dbReference type="EMBL" id="RCOR01000044">
    <property type="protein sequence ID" value="RSN67382.1"/>
    <property type="molecule type" value="Genomic_DNA"/>
</dbReference>
<feature type="binding site" evidence="4">
    <location>
        <position position="93"/>
    </location>
    <ligand>
        <name>a divalent metal cation</name>
        <dbReference type="ChEBI" id="CHEBI:60240"/>
        <label>1</label>
    </ligand>
</feature>
<protein>
    <submittedName>
        <fullName evidence="5">TatD family deoxyribonuclease</fullName>
    </submittedName>
</protein>
<evidence type="ECO:0000313" key="5">
    <source>
        <dbReference type="EMBL" id="RSN67382.1"/>
    </source>
</evidence>
<name>A0A429G0N3_9CREN</name>
<dbReference type="PIRSF" id="PIRSF005902">
    <property type="entry name" value="DNase_TatD"/>
    <property type="match status" value="1"/>
</dbReference>
<gene>
    <name evidence="5" type="ORF">D9Q81_08615</name>
</gene>
<comment type="caution">
    <text evidence="5">The sequence shown here is derived from an EMBL/GenBank/DDBJ whole genome shotgun (WGS) entry which is preliminary data.</text>
</comment>
<keyword evidence="3" id="KW-0378">Hydrolase</keyword>
<dbReference type="CDD" id="cd01310">
    <property type="entry name" value="TatD_DNAse"/>
    <property type="match status" value="1"/>
</dbReference>
<dbReference type="SUPFAM" id="SSF51556">
    <property type="entry name" value="Metallo-dependent hydrolases"/>
    <property type="match status" value="1"/>
</dbReference>
<dbReference type="GO" id="GO:0016788">
    <property type="term" value="F:hydrolase activity, acting on ester bonds"/>
    <property type="evidence" value="ECO:0007669"/>
    <property type="project" value="InterPro"/>
</dbReference>
<sequence>MRLFDVHCHLEDESFDEDRDEVLERARKSGIVGIVTSPLDREDSIKALSLFSGNELVKISIGLDVSYYGDDEEIEGTIELILENRDEIVAIGEVGLDYRVASTGGPGKERQKEVFRRFIRLSEELDKPLVVHSLWAQRPVLRILDEEGATRVILHAFGGKESDVKFAVSKGFFISIPTNVVRSSNVRSVAEATPLESMVLESDSPVLAPDGGRNEPSNILRSVDFLSKLKGCSPEELSDITTSNAKRVYGI</sequence>
<dbReference type="InterPro" id="IPR001130">
    <property type="entry name" value="TatD-like"/>
</dbReference>
<dbReference type="PANTHER" id="PTHR46317">
    <property type="entry name" value="HYDROLASE OF PHP SUPERFAMILY-RELATED PROTEIN"/>
    <property type="match status" value="1"/>
</dbReference>
<feature type="binding site" evidence="4">
    <location>
        <position position="9"/>
    </location>
    <ligand>
        <name>a divalent metal cation</name>
        <dbReference type="ChEBI" id="CHEBI:60240"/>
        <label>1</label>
    </ligand>
</feature>
<dbReference type="GO" id="GO:0046872">
    <property type="term" value="F:metal ion binding"/>
    <property type="evidence" value="ECO:0007669"/>
    <property type="project" value="UniProtKB-KW"/>
</dbReference>
<feature type="binding site" evidence="4">
    <location>
        <position position="203"/>
    </location>
    <ligand>
        <name>a divalent metal cation</name>
        <dbReference type="ChEBI" id="CHEBI:60240"/>
        <label>1</label>
    </ligand>
</feature>
<dbReference type="Proteomes" id="UP000278149">
    <property type="component" value="Unassembled WGS sequence"/>
</dbReference>
<dbReference type="Gene3D" id="3.20.20.140">
    <property type="entry name" value="Metal-dependent hydrolases"/>
    <property type="match status" value="1"/>
</dbReference>
<dbReference type="RefSeq" id="WP_125742805.1">
    <property type="nucleotide sequence ID" value="NZ_RCOR01000044.1"/>
</dbReference>
<comment type="similarity">
    <text evidence="1">Belongs to the metallo-dependent hydrolases superfamily. TatD-type hydrolase family.</text>
</comment>
<evidence type="ECO:0000256" key="2">
    <source>
        <dbReference type="ARBA" id="ARBA00022723"/>
    </source>
</evidence>
<feature type="binding site" evidence="4">
    <location>
        <position position="7"/>
    </location>
    <ligand>
        <name>a divalent metal cation</name>
        <dbReference type="ChEBI" id="CHEBI:60240"/>
        <label>1</label>
    </ligand>
</feature>
<dbReference type="InterPro" id="IPR032466">
    <property type="entry name" value="Metal_Hydrolase"/>
</dbReference>
<feature type="binding site" evidence="4">
    <location>
        <position position="132"/>
    </location>
    <ligand>
        <name>a divalent metal cation</name>
        <dbReference type="ChEBI" id="CHEBI:60240"/>
        <label>2</label>
    </ligand>
</feature>
<feature type="binding site" evidence="4">
    <location>
        <position position="155"/>
    </location>
    <ligand>
        <name>a divalent metal cation</name>
        <dbReference type="ChEBI" id="CHEBI:60240"/>
        <label>2</label>
    </ligand>
</feature>